<name>A0A4V2S2Z8_9ACTN</name>
<keyword evidence="2" id="KW-0238">DNA-binding</keyword>
<dbReference type="InterPro" id="IPR036388">
    <property type="entry name" value="WH-like_DNA-bd_sf"/>
</dbReference>
<dbReference type="PROSITE" id="PS50043">
    <property type="entry name" value="HTH_LUXR_2"/>
    <property type="match status" value="1"/>
</dbReference>
<protein>
    <submittedName>
        <fullName evidence="6">Regulatory LuxR family protein</fullName>
    </submittedName>
</protein>
<feature type="compositionally biased region" description="Basic residues" evidence="4">
    <location>
        <begin position="45"/>
        <end position="54"/>
    </location>
</feature>
<comment type="caution">
    <text evidence="6">The sequence shown here is derived from an EMBL/GenBank/DDBJ whole genome shotgun (WGS) entry which is preliminary data.</text>
</comment>
<dbReference type="PANTHER" id="PTHR44688:SF16">
    <property type="entry name" value="DNA-BINDING TRANSCRIPTIONAL ACTIVATOR DEVR_DOSR"/>
    <property type="match status" value="1"/>
</dbReference>
<dbReference type="Proteomes" id="UP000295573">
    <property type="component" value="Unassembled WGS sequence"/>
</dbReference>
<accession>A0A4V2S2Z8</accession>
<gene>
    <name evidence="6" type="ORF">EV646_114184</name>
</gene>
<feature type="region of interest" description="Disordered" evidence="4">
    <location>
        <begin position="34"/>
        <end position="54"/>
    </location>
</feature>
<dbReference type="AlphaFoldDB" id="A0A4V2S2Z8"/>
<dbReference type="InterPro" id="IPR000792">
    <property type="entry name" value="Tscrpt_reg_LuxR_C"/>
</dbReference>
<evidence type="ECO:0000256" key="2">
    <source>
        <dbReference type="ARBA" id="ARBA00023125"/>
    </source>
</evidence>
<dbReference type="CDD" id="cd06170">
    <property type="entry name" value="LuxR_C_like"/>
    <property type="match status" value="1"/>
</dbReference>
<feature type="domain" description="HTH luxR-type" evidence="5">
    <location>
        <begin position="82"/>
        <end position="147"/>
    </location>
</feature>
<evidence type="ECO:0000313" key="7">
    <source>
        <dbReference type="Proteomes" id="UP000295573"/>
    </source>
</evidence>
<dbReference type="PANTHER" id="PTHR44688">
    <property type="entry name" value="DNA-BINDING TRANSCRIPTIONAL ACTIVATOR DEVR_DOSR"/>
    <property type="match status" value="1"/>
</dbReference>
<keyword evidence="1" id="KW-0805">Transcription regulation</keyword>
<keyword evidence="7" id="KW-1185">Reference proteome</keyword>
<sequence length="155" mass="16935">MRFCSSGAIYGTRVLNVVAPKHLRVEPHCAAGMPRDSYEGDAARPARRRDRDRRSRRIVAGAVVDPTADRGICTPTAPFDGLPDALRRLTDRELDVFELIARGLSNNEIAADLRVAETTMKTHVNRDLAKLGTRTRVQAVVLAYETGLVRPGGSG</sequence>
<evidence type="ECO:0000256" key="3">
    <source>
        <dbReference type="ARBA" id="ARBA00023163"/>
    </source>
</evidence>
<keyword evidence="3" id="KW-0804">Transcription</keyword>
<evidence type="ECO:0000256" key="1">
    <source>
        <dbReference type="ARBA" id="ARBA00023015"/>
    </source>
</evidence>
<dbReference type="EMBL" id="SLWR01000014">
    <property type="protein sequence ID" value="TCO42360.1"/>
    <property type="molecule type" value="Genomic_DNA"/>
</dbReference>
<organism evidence="6 7">
    <name type="scientific">Kribbella antiqua</name>
    <dbReference type="NCBI Taxonomy" id="2512217"/>
    <lineage>
        <taxon>Bacteria</taxon>
        <taxon>Bacillati</taxon>
        <taxon>Actinomycetota</taxon>
        <taxon>Actinomycetes</taxon>
        <taxon>Propionibacteriales</taxon>
        <taxon>Kribbellaceae</taxon>
        <taxon>Kribbella</taxon>
    </lineage>
</organism>
<evidence type="ECO:0000259" key="5">
    <source>
        <dbReference type="PROSITE" id="PS50043"/>
    </source>
</evidence>
<proteinExistence type="predicted"/>
<dbReference type="Pfam" id="PF00196">
    <property type="entry name" value="GerE"/>
    <property type="match status" value="1"/>
</dbReference>
<reference evidence="6 7" key="1">
    <citation type="journal article" date="2015" name="Stand. Genomic Sci.">
        <title>Genomic Encyclopedia of Bacterial and Archaeal Type Strains, Phase III: the genomes of soil and plant-associated and newly described type strains.</title>
        <authorList>
            <person name="Whitman W.B."/>
            <person name="Woyke T."/>
            <person name="Klenk H.P."/>
            <person name="Zhou Y."/>
            <person name="Lilburn T.G."/>
            <person name="Beck B.J."/>
            <person name="De Vos P."/>
            <person name="Vandamme P."/>
            <person name="Eisen J.A."/>
            <person name="Garrity G."/>
            <person name="Hugenholtz P."/>
            <person name="Kyrpides N.C."/>
        </authorList>
    </citation>
    <scope>NUCLEOTIDE SEQUENCE [LARGE SCALE GENOMIC DNA]</scope>
    <source>
        <strain evidence="6 7">VKM Ac-2541</strain>
    </source>
</reference>
<dbReference type="PRINTS" id="PR00038">
    <property type="entry name" value="HTHLUXR"/>
</dbReference>
<dbReference type="GO" id="GO:0006355">
    <property type="term" value="P:regulation of DNA-templated transcription"/>
    <property type="evidence" value="ECO:0007669"/>
    <property type="project" value="InterPro"/>
</dbReference>
<evidence type="ECO:0000313" key="6">
    <source>
        <dbReference type="EMBL" id="TCO42360.1"/>
    </source>
</evidence>
<dbReference type="SUPFAM" id="SSF46894">
    <property type="entry name" value="C-terminal effector domain of the bipartite response regulators"/>
    <property type="match status" value="1"/>
</dbReference>
<dbReference type="InterPro" id="IPR016032">
    <property type="entry name" value="Sig_transdc_resp-reg_C-effctor"/>
</dbReference>
<dbReference type="Gene3D" id="1.10.10.10">
    <property type="entry name" value="Winged helix-like DNA-binding domain superfamily/Winged helix DNA-binding domain"/>
    <property type="match status" value="1"/>
</dbReference>
<dbReference type="SMART" id="SM00421">
    <property type="entry name" value="HTH_LUXR"/>
    <property type="match status" value="1"/>
</dbReference>
<dbReference type="GO" id="GO:0003677">
    <property type="term" value="F:DNA binding"/>
    <property type="evidence" value="ECO:0007669"/>
    <property type="project" value="UniProtKB-KW"/>
</dbReference>
<evidence type="ECO:0000256" key="4">
    <source>
        <dbReference type="SAM" id="MobiDB-lite"/>
    </source>
</evidence>